<dbReference type="SUPFAM" id="SSF55729">
    <property type="entry name" value="Acyl-CoA N-acyltransferases (Nat)"/>
    <property type="match status" value="1"/>
</dbReference>
<evidence type="ECO:0000313" key="3">
    <source>
        <dbReference type="Proteomes" id="UP000294444"/>
    </source>
</evidence>
<dbReference type="RefSeq" id="WP_162856796.1">
    <property type="nucleotide sequence ID" value="NZ_CP038145.1"/>
</dbReference>
<dbReference type="InterPro" id="IPR016181">
    <property type="entry name" value="Acyl_CoA_acyltransferase"/>
</dbReference>
<keyword evidence="2" id="KW-0808">Transferase</keyword>
<evidence type="ECO:0000259" key="1">
    <source>
        <dbReference type="PROSITE" id="PS51186"/>
    </source>
</evidence>
<dbReference type="InterPro" id="IPR000182">
    <property type="entry name" value="GNAT_dom"/>
</dbReference>
<accession>A0A4P7CKT9</accession>
<sequence>MDLKTFWDNWVPIWAVSRQIPPAKVIKNGYLFEEVKDGKREQELLLYSPEGMTEAEAYLSDKDYFCVSGLKEGFSVPKGWVHRLFNFMMINNHLQMQAVSLAEKFAIQTEKSENRFVVKIYHQQTLASRGQVAYQNGYAVVDLIETNENYRRQGLATQVMKLLTNYVVENGVTVGLLCASAQGKPLYEALGWYVIGQYSRMVKATI</sequence>
<proteinExistence type="predicted"/>
<protein>
    <submittedName>
        <fullName evidence="2">GNAT family N-acetyltransferase</fullName>
    </submittedName>
</protein>
<evidence type="ECO:0000313" key="2">
    <source>
        <dbReference type="EMBL" id="QBQ63967.1"/>
    </source>
</evidence>
<gene>
    <name evidence="2" type="ORF">EXH44_06835</name>
</gene>
<dbReference type="Gene3D" id="3.40.630.30">
    <property type="match status" value="1"/>
</dbReference>
<dbReference type="Pfam" id="PF13673">
    <property type="entry name" value="Acetyltransf_10"/>
    <property type="match status" value="1"/>
</dbReference>
<dbReference type="GO" id="GO:0016747">
    <property type="term" value="F:acyltransferase activity, transferring groups other than amino-acyl groups"/>
    <property type="evidence" value="ECO:0007669"/>
    <property type="project" value="InterPro"/>
</dbReference>
<dbReference type="EMBL" id="CP038145">
    <property type="protein sequence ID" value="QBQ63967.1"/>
    <property type="molecule type" value="Genomic_DNA"/>
</dbReference>
<feature type="domain" description="N-acetyltransferase" evidence="1">
    <location>
        <begin position="80"/>
        <end position="206"/>
    </location>
</feature>
<dbReference type="AlphaFoldDB" id="A0A4P7CKT9"/>
<organism evidence="2 3">
    <name type="scientific">Actinobacillus indolicus</name>
    <dbReference type="NCBI Taxonomy" id="51049"/>
    <lineage>
        <taxon>Bacteria</taxon>
        <taxon>Pseudomonadati</taxon>
        <taxon>Pseudomonadota</taxon>
        <taxon>Gammaproteobacteria</taxon>
        <taxon>Pasteurellales</taxon>
        <taxon>Pasteurellaceae</taxon>
        <taxon>Actinobacillus</taxon>
    </lineage>
</organism>
<dbReference type="PROSITE" id="PS51186">
    <property type="entry name" value="GNAT"/>
    <property type="match status" value="1"/>
</dbReference>
<reference evidence="2 3" key="1">
    <citation type="submission" date="2019-03" db="EMBL/GenBank/DDBJ databases">
        <authorList>
            <person name="Che Y."/>
            <person name="Zhou L."/>
        </authorList>
    </citation>
    <scope>NUCLEOTIDE SEQUENCE [LARGE SCALE GENOMIC DNA]</scope>
    <source>
        <strain evidence="2 3">AIFJ1607</strain>
    </source>
</reference>
<dbReference type="KEGG" id="aio:EXH44_06835"/>
<dbReference type="Proteomes" id="UP000294444">
    <property type="component" value="Chromosome"/>
</dbReference>
<name>A0A4P7CKT9_9PAST</name>
<keyword evidence="3" id="KW-1185">Reference proteome</keyword>